<dbReference type="PROSITE" id="PS51294">
    <property type="entry name" value="HTH_MYB"/>
    <property type="match status" value="2"/>
</dbReference>
<dbReference type="Gene3D" id="1.10.10.60">
    <property type="entry name" value="Homeodomain-like"/>
    <property type="match status" value="2"/>
</dbReference>
<accession>A0A507QLM9</accession>
<keyword evidence="2" id="KW-0677">Repeat</keyword>
<reference evidence="8 9" key="1">
    <citation type="submission" date="2019-06" db="EMBL/GenBank/DDBJ databases">
        <title>Wine fermentation using esterase from Monascus purpureus.</title>
        <authorList>
            <person name="Geng C."/>
            <person name="Zhang Y."/>
        </authorList>
    </citation>
    <scope>NUCLEOTIDE SEQUENCE [LARGE SCALE GENOMIC DNA]</scope>
    <source>
        <strain evidence="8">HQ1</strain>
    </source>
</reference>
<dbReference type="PANTHER" id="PTHR45614">
    <property type="entry name" value="MYB PROTEIN-RELATED"/>
    <property type="match status" value="1"/>
</dbReference>
<evidence type="ECO:0000256" key="1">
    <source>
        <dbReference type="ARBA" id="ARBA00004123"/>
    </source>
</evidence>
<dbReference type="InterPro" id="IPR001005">
    <property type="entry name" value="SANT/Myb"/>
</dbReference>
<evidence type="ECO:0000259" key="7">
    <source>
        <dbReference type="PROSITE" id="PS51294"/>
    </source>
</evidence>
<comment type="subcellular location">
    <subcellularLocation>
        <location evidence="1">Nucleus</location>
    </subcellularLocation>
</comment>
<keyword evidence="9" id="KW-1185">Reference proteome</keyword>
<gene>
    <name evidence="8" type="ORF">MPDQ_004022</name>
</gene>
<dbReference type="GO" id="GO:1901002">
    <property type="term" value="P:positive regulation of response to salt stress"/>
    <property type="evidence" value="ECO:0007669"/>
    <property type="project" value="UniProtKB-ARBA"/>
</dbReference>
<evidence type="ECO:0000256" key="5">
    <source>
        <dbReference type="SAM" id="MobiDB-lite"/>
    </source>
</evidence>
<feature type="compositionally biased region" description="Low complexity" evidence="5">
    <location>
        <begin position="290"/>
        <end position="304"/>
    </location>
</feature>
<dbReference type="Pfam" id="PF00249">
    <property type="entry name" value="Myb_DNA-binding"/>
    <property type="match status" value="2"/>
</dbReference>
<evidence type="ECO:0008006" key="10">
    <source>
        <dbReference type="Google" id="ProtNLM"/>
    </source>
</evidence>
<dbReference type="PANTHER" id="PTHR45614:SF25">
    <property type="entry name" value="MYB PROTEIN"/>
    <property type="match status" value="1"/>
</dbReference>
<name>A0A507QLM9_MONPU</name>
<feature type="region of interest" description="Disordered" evidence="5">
    <location>
        <begin position="285"/>
        <end position="305"/>
    </location>
</feature>
<dbReference type="Proteomes" id="UP000319663">
    <property type="component" value="Unassembled WGS sequence"/>
</dbReference>
<dbReference type="SUPFAM" id="SSF46689">
    <property type="entry name" value="Homeodomain-like"/>
    <property type="match status" value="1"/>
</dbReference>
<dbReference type="GO" id="GO:0045944">
    <property type="term" value="P:positive regulation of transcription by RNA polymerase II"/>
    <property type="evidence" value="ECO:0007669"/>
    <property type="project" value="TreeGrafter"/>
</dbReference>
<feature type="domain" description="HTH myb-type" evidence="7">
    <location>
        <begin position="58"/>
        <end position="108"/>
    </location>
</feature>
<evidence type="ECO:0000259" key="6">
    <source>
        <dbReference type="PROSITE" id="PS50090"/>
    </source>
</evidence>
<dbReference type="GO" id="GO:0000981">
    <property type="term" value="F:DNA-binding transcription factor activity, RNA polymerase II-specific"/>
    <property type="evidence" value="ECO:0007669"/>
    <property type="project" value="TreeGrafter"/>
</dbReference>
<dbReference type="InterPro" id="IPR009057">
    <property type="entry name" value="Homeodomain-like_sf"/>
</dbReference>
<dbReference type="GO" id="GO:0032875">
    <property type="term" value="P:regulation of DNA endoreduplication"/>
    <property type="evidence" value="ECO:0007669"/>
    <property type="project" value="UniProtKB-ARBA"/>
</dbReference>
<feature type="domain" description="HTH myb-type" evidence="7">
    <location>
        <begin position="2"/>
        <end position="57"/>
    </location>
</feature>
<organism evidence="8 9">
    <name type="scientific">Monascus purpureus</name>
    <name type="common">Red mold</name>
    <name type="synonym">Monascus anka</name>
    <dbReference type="NCBI Taxonomy" id="5098"/>
    <lineage>
        <taxon>Eukaryota</taxon>
        <taxon>Fungi</taxon>
        <taxon>Dikarya</taxon>
        <taxon>Ascomycota</taxon>
        <taxon>Pezizomycotina</taxon>
        <taxon>Eurotiomycetes</taxon>
        <taxon>Eurotiomycetidae</taxon>
        <taxon>Eurotiales</taxon>
        <taxon>Aspergillaceae</taxon>
        <taxon>Monascus</taxon>
    </lineage>
</organism>
<evidence type="ECO:0000313" key="8">
    <source>
        <dbReference type="EMBL" id="TQB68102.1"/>
    </source>
</evidence>
<protein>
    <recommendedName>
        <fullName evidence="10">MYB family conidiophore development protein FlbD</fullName>
    </recommendedName>
</protein>
<dbReference type="GO" id="GO:1902806">
    <property type="term" value="P:regulation of cell cycle G1/S phase transition"/>
    <property type="evidence" value="ECO:0007669"/>
    <property type="project" value="UniProtKB-ARBA"/>
</dbReference>
<dbReference type="PROSITE" id="PS50090">
    <property type="entry name" value="MYB_LIKE"/>
    <property type="match status" value="2"/>
</dbReference>
<keyword evidence="3" id="KW-0238">DNA-binding</keyword>
<dbReference type="GO" id="GO:0033993">
    <property type="term" value="P:response to lipid"/>
    <property type="evidence" value="ECO:0007669"/>
    <property type="project" value="UniProtKB-ARBA"/>
</dbReference>
<proteinExistence type="predicted"/>
<dbReference type="GO" id="GO:0000978">
    <property type="term" value="F:RNA polymerase II cis-regulatory region sequence-specific DNA binding"/>
    <property type="evidence" value="ECO:0007669"/>
    <property type="project" value="TreeGrafter"/>
</dbReference>
<dbReference type="GO" id="GO:2000037">
    <property type="term" value="P:regulation of stomatal complex patterning"/>
    <property type="evidence" value="ECO:0007669"/>
    <property type="project" value="UniProtKB-ARBA"/>
</dbReference>
<dbReference type="InterPro" id="IPR050560">
    <property type="entry name" value="MYB_TF"/>
</dbReference>
<feature type="compositionally biased region" description="Basic and acidic residues" evidence="5">
    <location>
        <begin position="351"/>
        <end position="369"/>
    </location>
</feature>
<comment type="caution">
    <text evidence="8">The sequence shown here is derived from an EMBL/GenBank/DDBJ whole genome shotgun (WGS) entry which is preliminary data.</text>
</comment>
<evidence type="ECO:0000256" key="3">
    <source>
        <dbReference type="ARBA" id="ARBA00023125"/>
    </source>
</evidence>
<evidence type="ECO:0000313" key="9">
    <source>
        <dbReference type="Proteomes" id="UP000319663"/>
    </source>
</evidence>
<dbReference type="GO" id="GO:0050891">
    <property type="term" value="P:multicellular organismal-level water homeostasis"/>
    <property type="evidence" value="ECO:0007669"/>
    <property type="project" value="UniProtKB-ARBA"/>
</dbReference>
<dbReference type="SMART" id="SM00717">
    <property type="entry name" value="SANT"/>
    <property type="match status" value="2"/>
</dbReference>
<feature type="domain" description="Myb-like" evidence="6">
    <location>
        <begin position="54"/>
        <end position="104"/>
    </location>
</feature>
<keyword evidence="4" id="KW-0539">Nucleus</keyword>
<feature type="region of interest" description="Disordered" evidence="5">
    <location>
        <begin position="345"/>
        <end position="369"/>
    </location>
</feature>
<dbReference type="GO" id="GO:1902584">
    <property type="term" value="P:positive regulation of response to water deprivation"/>
    <property type="evidence" value="ECO:0007669"/>
    <property type="project" value="UniProtKB-ARBA"/>
</dbReference>
<dbReference type="FunFam" id="1.10.10.60:FF:000355">
    <property type="entry name" value="Transcription factor MYB124"/>
    <property type="match status" value="1"/>
</dbReference>
<dbReference type="OrthoDB" id="2143914at2759"/>
<dbReference type="InterPro" id="IPR017930">
    <property type="entry name" value="Myb_dom"/>
</dbReference>
<dbReference type="STRING" id="5098.A0A507QLM9"/>
<evidence type="ECO:0000256" key="4">
    <source>
        <dbReference type="ARBA" id="ARBA00023242"/>
    </source>
</evidence>
<evidence type="ECO:0000256" key="2">
    <source>
        <dbReference type="ARBA" id="ARBA00022737"/>
    </source>
</evidence>
<sequence>MAPVHRRGPWVPEEDQLLLQLVQEQGPNNWVRISQHMHYRSPKQCRERFHQNLKPSLNRAPISPEEGLEIERLVNEMGKRWAEIARRLGNRSDNAVKNWWNGSMNRKRRGLGSPSSSHHDFSSSRVCHGRVGAPYPRASVEAPRSFVDRSRFLPYSRPISPSWTATAPATHTCPEKSLRMDRPAPISVFPASLPIVERPRSSSPAMGPMVKFPLRPIESALPSPAYSEVSHAPSLETPSLVSDQCSISSASLRSVHSPQLLPLPVDLRQRYSDMRRQSLPSIVTDDGHLSAFPPSSTASSPAFSRMTPVKHLEPVSEPAIRLPWPVPSQPVSTCWPQYYHHHQHSASWSPSKKDEETHDSRISLDKLLN</sequence>
<dbReference type="GO" id="GO:0000278">
    <property type="term" value="P:mitotic cell cycle"/>
    <property type="evidence" value="ECO:0007669"/>
    <property type="project" value="TreeGrafter"/>
</dbReference>
<dbReference type="GO" id="GO:0005634">
    <property type="term" value="C:nucleus"/>
    <property type="evidence" value="ECO:0007669"/>
    <property type="project" value="UniProtKB-SubCell"/>
</dbReference>
<feature type="domain" description="Myb-like" evidence="6">
    <location>
        <begin position="2"/>
        <end position="53"/>
    </location>
</feature>
<dbReference type="AlphaFoldDB" id="A0A507QLM9"/>
<dbReference type="CDD" id="cd00167">
    <property type="entry name" value="SANT"/>
    <property type="match status" value="2"/>
</dbReference>
<dbReference type="EMBL" id="VIFY01000252">
    <property type="protein sequence ID" value="TQB68102.1"/>
    <property type="molecule type" value="Genomic_DNA"/>
</dbReference>